<gene>
    <name evidence="1" type="ORF">L2504_06720</name>
</gene>
<proteinExistence type="predicted"/>
<protein>
    <submittedName>
        <fullName evidence="1">Uncharacterized protein</fullName>
    </submittedName>
</protein>
<evidence type="ECO:0000313" key="1">
    <source>
        <dbReference type="EMBL" id="MCZ3781822.1"/>
    </source>
</evidence>
<dbReference type="Proteomes" id="UP001527392">
    <property type="component" value="Unassembled WGS sequence"/>
</dbReference>
<sequence length="185" mass="21839">MLCSKGWLEVKRKIKNTTKPKRTVSVDEEDYKKLSNVIYLDFTQYPKWTSCVSVDGFTNYLKDDNEALRHFYFIITELFRSVEDYDINKVFSGSVKGCHRLSGDHAQLALEVIREIHGPNILDEKSDIWEISNGIQEIRIIGVFVTSTMHYFYPLFIDHHHLIYPSKKYNDNDFKHYKFTTETIL</sequence>
<evidence type="ECO:0000313" key="2">
    <source>
        <dbReference type="Proteomes" id="UP001527392"/>
    </source>
</evidence>
<keyword evidence="2" id="KW-1185">Reference proteome</keyword>
<dbReference type="EMBL" id="JAKHMS010000016">
    <property type="protein sequence ID" value="MCZ3781822.1"/>
    <property type="molecule type" value="Genomic_DNA"/>
</dbReference>
<accession>A0ABT4K7V5</accession>
<dbReference type="RefSeq" id="WP_124031728.1">
    <property type="nucleotide sequence ID" value="NZ_CAKMAX010000006.1"/>
</dbReference>
<organism evidence="1 2">
    <name type="scientific">Limosilactobacillus vaginalis</name>
    <dbReference type="NCBI Taxonomy" id="1633"/>
    <lineage>
        <taxon>Bacteria</taxon>
        <taxon>Bacillati</taxon>
        <taxon>Bacillota</taxon>
        <taxon>Bacilli</taxon>
        <taxon>Lactobacillales</taxon>
        <taxon>Lactobacillaceae</taxon>
        <taxon>Limosilactobacillus</taxon>
    </lineage>
</organism>
<reference evidence="1 2" key="1">
    <citation type="submission" date="2022-01" db="EMBL/GenBank/DDBJ databases">
        <title>VMRC isolate genome collection.</title>
        <authorList>
            <person name="France M."/>
            <person name="Rutt L."/>
            <person name="Humphrys M."/>
            <person name="Ravel J."/>
        </authorList>
    </citation>
    <scope>NUCLEOTIDE SEQUENCE [LARGE SCALE GENOMIC DNA]</scope>
    <source>
        <strain evidence="1 2">C0030B4</strain>
    </source>
</reference>
<comment type="caution">
    <text evidence="1">The sequence shown here is derived from an EMBL/GenBank/DDBJ whole genome shotgun (WGS) entry which is preliminary data.</text>
</comment>
<name>A0ABT4K7V5_9LACO</name>